<accession>A0A7W3JRK8</accession>
<keyword evidence="2" id="KW-0812">Transmembrane</keyword>
<sequence>MAGHSGNSASKRTYGDGPPRTRGHLAVLGQGFIVGLTNPKTIAFSVAALPQFVDPTAGAVWLQLLLLGLIFEVIAVASDGT</sequence>
<keyword evidence="2" id="KW-1133">Transmembrane helix</keyword>
<keyword evidence="2" id="KW-0472">Membrane</keyword>
<dbReference type="EMBL" id="JACGWY010000010">
    <property type="protein sequence ID" value="MBA8817681.1"/>
    <property type="molecule type" value="Genomic_DNA"/>
</dbReference>
<reference evidence="3 4" key="1">
    <citation type="submission" date="2020-07" db="EMBL/GenBank/DDBJ databases">
        <title>Sequencing the genomes of 1000 actinobacteria strains.</title>
        <authorList>
            <person name="Klenk H.-P."/>
        </authorList>
    </citation>
    <scope>NUCLEOTIDE SEQUENCE [LARGE SCALE GENOMIC DNA]</scope>
    <source>
        <strain evidence="3 4">DSM 27576</strain>
    </source>
</reference>
<dbReference type="Proteomes" id="UP000526083">
    <property type="component" value="Unassembled WGS sequence"/>
</dbReference>
<protein>
    <submittedName>
        <fullName evidence="3">Threonine/homoserine/homoserine lactone efflux protein</fullName>
    </submittedName>
</protein>
<evidence type="ECO:0000256" key="2">
    <source>
        <dbReference type="SAM" id="Phobius"/>
    </source>
</evidence>
<feature type="region of interest" description="Disordered" evidence="1">
    <location>
        <begin position="1"/>
        <end position="22"/>
    </location>
</feature>
<dbReference type="AlphaFoldDB" id="A0A7W3JRK8"/>
<evidence type="ECO:0000313" key="3">
    <source>
        <dbReference type="EMBL" id="MBA8817681.1"/>
    </source>
</evidence>
<gene>
    <name evidence="3" type="ORF">FHX48_002786</name>
</gene>
<comment type="caution">
    <text evidence="3">The sequence shown here is derived from an EMBL/GenBank/DDBJ whole genome shotgun (WGS) entry which is preliminary data.</text>
</comment>
<feature type="compositionally biased region" description="Polar residues" evidence="1">
    <location>
        <begin position="1"/>
        <end position="11"/>
    </location>
</feature>
<proteinExistence type="predicted"/>
<evidence type="ECO:0000313" key="4">
    <source>
        <dbReference type="Proteomes" id="UP000526083"/>
    </source>
</evidence>
<evidence type="ECO:0000256" key="1">
    <source>
        <dbReference type="SAM" id="MobiDB-lite"/>
    </source>
</evidence>
<organism evidence="3 4">
    <name type="scientific">Microbacterium halimionae</name>
    <dbReference type="NCBI Taxonomy" id="1526413"/>
    <lineage>
        <taxon>Bacteria</taxon>
        <taxon>Bacillati</taxon>
        <taxon>Actinomycetota</taxon>
        <taxon>Actinomycetes</taxon>
        <taxon>Micrococcales</taxon>
        <taxon>Microbacteriaceae</taxon>
        <taxon>Microbacterium</taxon>
    </lineage>
</organism>
<name>A0A7W3JRK8_9MICO</name>
<feature type="transmembrane region" description="Helical" evidence="2">
    <location>
        <begin position="59"/>
        <end position="77"/>
    </location>
</feature>
<keyword evidence="4" id="KW-1185">Reference proteome</keyword>